<dbReference type="PANTHER" id="PTHR43364:SF6">
    <property type="entry name" value="OXIDOREDUCTASE-RELATED"/>
    <property type="match status" value="1"/>
</dbReference>
<dbReference type="AlphaFoldDB" id="A0A6J6QE03"/>
<sequence>MITIPQTQLRVHPLCLGGNVFGWSADEAQSFAVLDAYVAGGGNFIDTADVYSEWAEGHVGGESESIIGRWMKSRGNRHELVIATKVSMLSTRPGLSPSNIKAALEDSLRRLQTDHIDLYYSHTDDLNTPLEETLAAYTEEIKAGKIHHIGASQYTAPRLRLAIETSKANHLAEYVVLQDQYNLMERNPFESEQASVINDLGISILPFFGLARGFLTGKYRPGLTVDSVRAEGVAKYQNQEGWKVLEALDVIAKNHQSSLAAIALAWLRSNPAVSTPIASARSVGQLNEIMQVVTLMPDEVLLLNTASAKPAM</sequence>
<reference evidence="2" key="1">
    <citation type="submission" date="2020-05" db="EMBL/GenBank/DDBJ databases">
        <authorList>
            <person name="Chiriac C."/>
            <person name="Salcher M."/>
            <person name="Ghai R."/>
            <person name="Kavagutti S V."/>
        </authorList>
    </citation>
    <scope>NUCLEOTIDE SEQUENCE</scope>
</reference>
<proteinExistence type="predicted"/>
<dbReference type="InterPro" id="IPR023210">
    <property type="entry name" value="NADP_OxRdtase_dom"/>
</dbReference>
<dbReference type="Gene3D" id="3.20.20.100">
    <property type="entry name" value="NADP-dependent oxidoreductase domain"/>
    <property type="match status" value="1"/>
</dbReference>
<feature type="domain" description="NADP-dependent oxidoreductase" evidence="1">
    <location>
        <begin position="13"/>
        <end position="299"/>
    </location>
</feature>
<dbReference type="PANTHER" id="PTHR43364">
    <property type="entry name" value="NADH-SPECIFIC METHYLGLYOXAL REDUCTASE-RELATED"/>
    <property type="match status" value="1"/>
</dbReference>
<dbReference type="SUPFAM" id="SSF51430">
    <property type="entry name" value="NAD(P)-linked oxidoreductase"/>
    <property type="match status" value="1"/>
</dbReference>
<protein>
    <submittedName>
        <fullName evidence="2">Unannotated protein</fullName>
    </submittedName>
</protein>
<gene>
    <name evidence="2" type="ORF">UFOPK2646_00928</name>
</gene>
<dbReference type="EMBL" id="CAEZYB010000109">
    <property type="protein sequence ID" value="CAB4710091.1"/>
    <property type="molecule type" value="Genomic_DNA"/>
</dbReference>
<evidence type="ECO:0000313" key="2">
    <source>
        <dbReference type="EMBL" id="CAB4710091.1"/>
    </source>
</evidence>
<dbReference type="GO" id="GO:0005829">
    <property type="term" value="C:cytosol"/>
    <property type="evidence" value="ECO:0007669"/>
    <property type="project" value="TreeGrafter"/>
</dbReference>
<name>A0A6J6QE03_9ZZZZ</name>
<dbReference type="InterPro" id="IPR050523">
    <property type="entry name" value="AKR_Detox_Biosynth"/>
</dbReference>
<evidence type="ECO:0000259" key="1">
    <source>
        <dbReference type="Pfam" id="PF00248"/>
    </source>
</evidence>
<dbReference type="InterPro" id="IPR036812">
    <property type="entry name" value="NAD(P)_OxRdtase_dom_sf"/>
</dbReference>
<accession>A0A6J6QE03</accession>
<organism evidence="2">
    <name type="scientific">freshwater metagenome</name>
    <dbReference type="NCBI Taxonomy" id="449393"/>
    <lineage>
        <taxon>unclassified sequences</taxon>
        <taxon>metagenomes</taxon>
        <taxon>ecological metagenomes</taxon>
    </lineage>
</organism>
<dbReference type="Pfam" id="PF00248">
    <property type="entry name" value="Aldo_ket_red"/>
    <property type="match status" value="1"/>
</dbReference>
<dbReference type="CDD" id="cd19081">
    <property type="entry name" value="AKR_AKR9C1"/>
    <property type="match status" value="1"/>
</dbReference>